<evidence type="ECO:0000256" key="3">
    <source>
        <dbReference type="SAM" id="MobiDB-lite"/>
    </source>
</evidence>
<dbReference type="SMART" id="SM00174">
    <property type="entry name" value="RHO"/>
    <property type="match status" value="1"/>
</dbReference>
<feature type="compositionally biased region" description="Basic residues" evidence="3">
    <location>
        <begin position="448"/>
        <end position="482"/>
    </location>
</feature>
<feature type="compositionally biased region" description="Polar residues" evidence="3">
    <location>
        <begin position="314"/>
        <end position="334"/>
    </location>
</feature>
<sequence>MTEYKIVVVGGGGVGKSALTIQLVQNHFVDVYDPTIEDSYRRQVVIDEETCLLDILDTAGQEEYSAMRDSYMREGEGFLVVYAINSRNSFDEVSSFREQITQAKDSDEVPMMIVGNKNDLENERQVSQGEGTDLAKSFNSPFIETSAKTRTNVEESFFGLVREIRKVKFGTQKDNNTTTKKKKKWCLVIKTKRKKKYMSDNPKDPLPVSNLWSLQSPIGTQNLLSFLKFRNKRNSTIRTRSRYLKQKNNVVELLEGLFEQNKHILSALSCFESEREKIFESSQSIKAKCNDFQLTFMNKKGKFYPFGISPNPKGPTNNQIYFTNKNKKSGSNQKTPKRKNKRLSKSQQQQKEKKISLTLNFSDIQKVTEQPLERNCTPKSTSTKKLDQIQKPLVCLQIDIDSGAVWKKQGKKGKMSLLNGVDQPNGMVVDLGSEDTLTNESYSENHKGNQKKKKHQKKKKNKKKHSRTSSRSLSPRKRRNRNRDRDSSDFEQNTSEDLGGESNDSDVDPNDVWKQIGPYFREFEKSDFRLIQNSGVDLSQILQIKADNYEKETVGVSTTTNSNKNPLQNNNKETLIAKIDTEYKSENHEVEDIMNIKPHIKLNEIVNLRTQKKENEKNVEKVIEIEIEIGKVDEKEKEVDQEKYPQVFLNQNKIKHKNINKLNLQNNQLTTNVQQMEIEQNLIIPNQKITKYIENENWIETIEKTFTEQNEVTRQLHSLVNRLKPLLTENQMIKQQTLEKMDEISKLEKLKKIENQKFHSATKEYIKLIESIKRKRKRRRK</sequence>
<dbReference type="PROSITE" id="PS51421">
    <property type="entry name" value="RAS"/>
    <property type="match status" value="1"/>
</dbReference>
<dbReference type="Pfam" id="PF00071">
    <property type="entry name" value="Ras"/>
    <property type="match status" value="1"/>
</dbReference>
<dbReference type="PROSITE" id="PS51420">
    <property type="entry name" value="RHO"/>
    <property type="match status" value="1"/>
</dbReference>
<name>A0ABQ8YQ43_9EUKA</name>
<dbReference type="PANTHER" id="PTHR24070">
    <property type="entry name" value="RAS, DI-RAS, AND RHEB FAMILY MEMBERS OF SMALL GTPASE SUPERFAMILY"/>
    <property type="match status" value="1"/>
</dbReference>
<evidence type="ECO:0000256" key="2">
    <source>
        <dbReference type="ARBA" id="ARBA00023134"/>
    </source>
</evidence>
<evidence type="ECO:0000313" key="5">
    <source>
        <dbReference type="Proteomes" id="UP001150062"/>
    </source>
</evidence>
<dbReference type="Proteomes" id="UP001150062">
    <property type="component" value="Unassembled WGS sequence"/>
</dbReference>
<dbReference type="PRINTS" id="PR00449">
    <property type="entry name" value="RASTRNSFRMNG"/>
</dbReference>
<dbReference type="Gene3D" id="3.40.50.300">
    <property type="entry name" value="P-loop containing nucleotide triphosphate hydrolases"/>
    <property type="match status" value="1"/>
</dbReference>
<dbReference type="InterPro" id="IPR020849">
    <property type="entry name" value="Small_GTPase_Ras-type"/>
</dbReference>
<keyword evidence="5" id="KW-1185">Reference proteome</keyword>
<feature type="region of interest" description="Disordered" evidence="3">
    <location>
        <begin position="438"/>
        <end position="511"/>
    </location>
</feature>
<comment type="caution">
    <text evidence="4">The sequence shown here is derived from an EMBL/GenBank/DDBJ whole genome shotgun (WGS) entry which is preliminary data.</text>
</comment>
<accession>A0ABQ8YQ43</accession>
<dbReference type="NCBIfam" id="TIGR00231">
    <property type="entry name" value="small_GTP"/>
    <property type="match status" value="1"/>
</dbReference>
<dbReference type="SUPFAM" id="SSF52540">
    <property type="entry name" value="P-loop containing nucleoside triphosphate hydrolases"/>
    <property type="match status" value="1"/>
</dbReference>
<dbReference type="EMBL" id="JAOAOG010000131">
    <property type="protein sequence ID" value="KAJ6246706.1"/>
    <property type="molecule type" value="Genomic_DNA"/>
</dbReference>
<feature type="compositionally biased region" description="Basic residues" evidence="3">
    <location>
        <begin position="335"/>
        <end position="344"/>
    </location>
</feature>
<reference evidence="4" key="1">
    <citation type="submission" date="2022-08" db="EMBL/GenBank/DDBJ databases">
        <title>Novel sulfate-reducing endosymbionts in the free-living metamonad Anaeramoeba.</title>
        <authorList>
            <person name="Jerlstrom-Hultqvist J."/>
            <person name="Cepicka I."/>
            <person name="Gallot-Lavallee L."/>
            <person name="Salas-Leiva D."/>
            <person name="Curtis B.A."/>
            <person name="Zahonova K."/>
            <person name="Pipaliya S."/>
            <person name="Dacks J."/>
            <person name="Roger A.J."/>
        </authorList>
    </citation>
    <scope>NUCLEOTIDE SEQUENCE</scope>
    <source>
        <strain evidence="4">Schooner1</strain>
    </source>
</reference>
<evidence type="ECO:0000256" key="1">
    <source>
        <dbReference type="ARBA" id="ARBA00022741"/>
    </source>
</evidence>
<dbReference type="PROSITE" id="PS51419">
    <property type="entry name" value="RAB"/>
    <property type="match status" value="1"/>
</dbReference>
<feature type="region of interest" description="Disordered" evidence="3">
    <location>
        <begin position="307"/>
        <end position="354"/>
    </location>
</feature>
<dbReference type="SMART" id="SM00175">
    <property type="entry name" value="RAB"/>
    <property type="match status" value="1"/>
</dbReference>
<dbReference type="SMART" id="SM00173">
    <property type="entry name" value="RAS"/>
    <property type="match status" value="1"/>
</dbReference>
<dbReference type="InterPro" id="IPR027417">
    <property type="entry name" value="P-loop_NTPase"/>
</dbReference>
<dbReference type="InterPro" id="IPR005225">
    <property type="entry name" value="Small_GTP-bd"/>
</dbReference>
<gene>
    <name evidence="4" type="ORF">M0813_01956</name>
</gene>
<protein>
    <submittedName>
        <fullName evidence="4">Ras-like protein rasd</fullName>
    </submittedName>
</protein>
<evidence type="ECO:0000313" key="4">
    <source>
        <dbReference type="EMBL" id="KAJ6246706.1"/>
    </source>
</evidence>
<proteinExistence type="predicted"/>
<keyword evidence="2" id="KW-0342">GTP-binding</keyword>
<keyword evidence="1" id="KW-0547">Nucleotide-binding</keyword>
<dbReference type="InterPro" id="IPR001806">
    <property type="entry name" value="Small_GTPase"/>
</dbReference>
<dbReference type="SMART" id="SM00176">
    <property type="entry name" value="RAN"/>
    <property type="match status" value="1"/>
</dbReference>
<organism evidence="4 5">
    <name type="scientific">Anaeramoeba flamelloides</name>
    <dbReference type="NCBI Taxonomy" id="1746091"/>
    <lineage>
        <taxon>Eukaryota</taxon>
        <taxon>Metamonada</taxon>
        <taxon>Anaeramoebidae</taxon>
        <taxon>Anaeramoeba</taxon>
    </lineage>
</organism>